<accession>A0ABW2UU65</accession>
<dbReference type="InterPro" id="IPR033720">
    <property type="entry name" value="EFTU_2"/>
</dbReference>
<comment type="subunit">
    <text evidence="8">Monomer.</text>
</comment>
<name>A0ABW2UU65_9BACI</name>
<dbReference type="PRINTS" id="PR00315">
    <property type="entry name" value="ELONGATNFCT"/>
</dbReference>
<dbReference type="InterPro" id="IPR009000">
    <property type="entry name" value="Transl_B-barrel_sf"/>
</dbReference>
<dbReference type="NCBIfam" id="NF000766">
    <property type="entry name" value="PRK00049.1"/>
    <property type="match status" value="1"/>
</dbReference>
<dbReference type="InterPro" id="IPR004160">
    <property type="entry name" value="Transl_elong_EFTu/EF1A_C"/>
</dbReference>
<comment type="subcellular location">
    <subcellularLocation>
        <location evidence="8">Cytoplasm</location>
    </subcellularLocation>
</comment>
<keyword evidence="1 8" id="KW-0547">Nucleotide-binding</keyword>
<dbReference type="InterPro" id="IPR027417">
    <property type="entry name" value="P-loop_NTPase"/>
</dbReference>
<dbReference type="SUPFAM" id="SSF50447">
    <property type="entry name" value="Translation proteins"/>
    <property type="match status" value="1"/>
</dbReference>
<evidence type="ECO:0000256" key="6">
    <source>
        <dbReference type="ARBA" id="ARBA00023134"/>
    </source>
</evidence>
<evidence type="ECO:0000313" key="10">
    <source>
        <dbReference type="EMBL" id="MFC7746651.1"/>
    </source>
</evidence>
<dbReference type="SUPFAM" id="SSF50465">
    <property type="entry name" value="EF-Tu/eEF-1alpha/eIF2-gamma C-terminal domain"/>
    <property type="match status" value="1"/>
</dbReference>
<evidence type="ECO:0000256" key="8">
    <source>
        <dbReference type="HAMAP-Rule" id="MF_00118"/>
    </source>
</evidence>
<keyword evidence="5 8" id="KW-0648">Protein biosynthesis</keyword>
<keyword evidence="8" id="KW-0479">Metal-binding</keyword>
<dbReference type="PANTHER" id="PTHR43721">
    <property type="entry name" value="ELONGATION FACTOR TU-RELATED"/>
    <property type="match status" value="1"/>
</dbReference>
<evidence type="ECO:0000313" key="11">
    <source>
        <dbReference type="Proteomes" id="UP001596620"/>
    </source>
</evidence>
<dbReference type="InterPro" id="IPR050055">
    <property type="entry name" value="EF-Tu_GTPase"/>
</dbReference>
<evidence type="ECO:0000259" key="9">
    <source>
        <dbReference type="PROSITE" id="PS51722"/>
    </source>
</evidence>
<dbReference type="Pfam" id="PF03144">
    <property type="entry name" value="GTP_EFTU_D2"/>
    <property type="match status" value="1"/>
</dbReference>
<feature type="binding site" evidence="8">
    <location>
        <begin position="19"/>
        <end position="26"/>
    </location>
    <ligand>
        <name>GTP</name>
        <dbReference type="ChEBI" id="CHEBI:37565"/>
    </ligand>
</feature>
<evidence type="ECO:0000256" key="7">
    <source>
        <dbReference type="ARBA" id="ARBA00029554"/>
    </source>
</evidence>
<feature type="binding site" evidence="8">
    <location>
        <begin position="82"/>
        <end position="86"/>
    </location>
    <ligand>
        <name>GTP</name>
        <dbReference type="ChEBI" id="CHEBI:37565"/>
    </ligand>
</feature>
<dbReference type="NCBIfam" id="NF009373">
    <property type="entry name" value="PRK12736.1"/>
    <property type="match status" value="1"/>
</dbReference>
<dbReference type="InterPro" id="IPR004161">
    <property type="entry name" value="EFTu-like_2"/>
</dbReference>
<dbReference type="InterPro" id="IPR005225">
    <property type="entry name" value="Small_GTP-bd"/>
</dbReference>
<dbReference type="CDD" id="cd03697">
    <property type="entry name" value="EFTU_II"/>
    <property type="match status" value="1"/>
</dbReference>
<feature type="binding site" evidence="8">
    <location>
        <position position="26"/>
    </location>
    <ligand>
        <name>Mg(2+)</name>
        <dbReference type="ChEBI" id="CHEBI:18420"/>
    </ligand>
</feature>
<dbReference type="EMBL" id="JBHTGR010000008">
    <property type="protein sequence ID" value="MFC7746651.1"/>
    <property type="molecule type" value="Genomic_DNA"/>
</dbReference>
<keyword evidence="2 8" id="KW-0251">Elongation factor</keyword>
<dbReference type="EC" id="3.6.5.3" evidence="8"/>
<keyword evidence="6 8" id="KW-0342">GTP-binding</keyword>
<dbReference type="GO" id="GO:0003746">
    <property type="term" value="F:translation elongation factor activity"/>
    <property type="evidence" value="ECO:0007669"/>
    <property type="project" value="UniProtKB-KW"/>
</dbReference>
<comment type="function">
    <text evidence="8">GTP hydrolase that promotes the GTP-dependent binding of aminoacyl-tRNA to the A-site of ribosomes during protein biosynthesis.</text>
</comment>
<dbReference type="CDD" id="cd01884">
    <property type="entry name" value="EF_Tu"/>
    <property type="match status" value="1"/>
</dbReference>
<organism evidence="10 11">
    <name type="scientific">Lentibacillus kimchii</name>
    <dbReference type="NCBI Taxonomy" id="1542911"/>
    <lineage>
        <taxon>Bacteria</taxon>
        <taxon>Bacillati</taxon>
        <taxon>Bacillota</taxon>
        <taxon>Bacilli</taxon>
        <taxon>Bacillales</taxon>
        <taxon>Bacillaceae</taxon>
        <taxon>Lentibacillus</taxon>
    </lineage>
</organism>
<comment type="similarity">
    <text evidence="8">Belongs to the TRAFAC class translation factor GTPase superfamily. Classic translation factor GTPase family. EF-Tu/EF-1A subfamily.</text>
</comment>
<evidence type="ECO:0000256" key="3">
    <source>
        <dbReference type="ARBA" id="ARBA00022801"/>
    </source>
</evidence>
<sequence>MSKEKFDRSKSHVNIGTIGHVDHGKTTLTAAITTTMHEKSDEVEAMDFDQIDHAPEEKERGITIATSHVEYETETRHYAHVDCPGHADYVKNMITGAAQMDGAILVVSAADGPMPQTREHILLSRNVGVPAIVVFLNKVDMVDDEELLELVEMEVRDLLSEYDFPGDDIPVIKGSALKALEGDEEYQQKIYELMDAIDQYIPTPERDHDKPFMMPIEDVFSITGRGTVTTGRVERGTVKVGDDVQIIGLSEEPTKTTVTGVEMFRKLLDYAEAGDNIGALLRGISREQVDRGQVLAKPGSITPHTTFKAEVYVLSKEEGGRHTPFFANYRPQFYFRTTDVTGVIQLPEGVEMVMPGDNVQMHVDLISPIAIEDGTRFSIREGGRTVGSGVVTEIQQ</sequence>
<keyword evidence="3 8" id="KW-0378">Hydrolase</keyword>
<evidence type="ECO:0000256" key="1">
    <source>
        <dbReference type="ARBA" id="ARBA00022741"/>
    </source>
</evidence>
<evidence type="ECO:0000256" key="4">
    <source>
        <dbReference type="ARBA" id="ARBA00022842"/>
    </source>
</evidence>
<dbReference type="HAMAP" id="MF_00118_B">
    <property type="entry name" value="EF_Tu_B"/>
    <property type="match status" value="1"/>
</dbReference>
<feature type="domain" description="Tr-type G" evidence="9">
    <location>
        <begin position="10"/>
        <end position="205"/>
    </location>
</feature>
<dbReference type="Pfam" id="PF00009">
    <property type="entry name" value="GTP_EFTU"/>
    <property type="match status" value="1"/>
</dbReference>
<dbReference type="InterPro" id="IPR000795">
    <property type="entry name" value="T_Tr_GTP-bd_dom"/>
</dbReference>
<comment type="catalytic activity">
    <reaction evidence="8">
        <text>GTP + H2O = GDP + phosphate + H(+)</text>
        <dbReference type="Rhea" id="RHEA:19669"/>
        <dbReference type="ChEBI" id="CHEBI:15377"/>
        <dbReference type="ChEBI" id="CHEBI:15378"/>
        <dbReference type="ChEBI" id="CHEBI:37565"/>
        <dbReference type="ChEBI" id="CHEBI:43474"/>
        <dbReference type="ChEBI" id="CHEBI:58189"/>
        <dbReference type="EC" id="3.6.5.3"/>
    </reaction>
</comment>
<dbReference type="NCBIfam" id="TIGR00231">
    <property type="entry name" value="small_GTP"/>
    <property type="match status" value="1"/>
</dbReference>
<evidence type="ECO:0000256" key="5">
    <source>
        <dbReference type="ARBA" id="ARBA00022917"/>
    </source>
</evidence>
<dbReference type="Gene3D" id="3.40.50.300">
    <property type="entry name" value="P-loop containing nucleotide triphosphate hydrolases"/>
    <property type="match status" value="1"/>
</dbReference>
<comment type="caution">
    <text evidence="10">The sequence shown here is derived from an EMBL/GenBank/DDBJ whole genome shotgun (WGS) entry which is preliminary data.</text>
</comment>
<evidence type="ECO:0000256" key="2">
    <source>
        <dbReference type="ARBA" id="ARBA00022768"/>
    </source>
</evidence>
<dbReference type="PANTHER" id="PTHR43721:SF22">
    <property type="entry name" value="ELONGATION FACTOR TU, MITOCHONDRIAL"/>
    <property type="match status" value="1"/>
</dbReference>
<dbReference type="InterPro" id="IPR009001">
    <property type="entry name" value="Transl_elong_EF1A/Init_IF2_C"/>
</dbReference>
<dbReference type="RefSeq" id="WP_382358160.1">
    <property type="nucleotide sequence ID" value="NZ_JBHTGR010000008.1"/>
</dbReference>
<dbReference type="InterPro" id="IPR041709">
    <property type="entry name" value="EF-Tu_GTP-bd"/>
</dbReference>
<keyword evidence="11" id="KW-1185">Reference proteome</keyword>
<dbReference type="CDD" id="cd03707">
    <property type="entry name" value="EFTU_III"/>
    <property type="match status" value="1"/>
</dbReference>
<proteinExistence type="inferred from homology"/>
<keyword evidence="4 8" id="KW-0460">Magnesium</keyword>
<reference evidence="11" key="1">
    <citation type="journal article" date="2019" name="Int. J. Syst. Evol. Microbiol.">
        <title>The Global Catalogue of Microorganisms (GCM) 10K type strain sequencing project: providing services to taxonomists for standard genome sequencing and annotation.</title>
        <authorList>
            <consortium name="The Broad Institute Genomics Platform"/>
            <consortium name="The Broad Institute Genome Sequencing Center for Infectious Disease"/>
            <person name="Wu L."/>
            <person name="Ma J."/>
        </authorList>
    </citation>
    <scope>NUCLEOTIDE SEQUENCE [LARGE SCALE GENOMIC DNA]</scope>
    <source>
        <strain evidence="11">JCM 30234</strain>
    </source>
</reference>
<protein>
    <recommendedName>
        <fullName evidence="7 8">Elongation factor Tu</fullName>
        <shortName evidence="8">EF-Tu</shortName>
        <ecNumber evidence="8">3.6.5.3</ecNumber>
    </recommendedName>
</protein>
<gene>
    <name evidence="8 10" type="primary">tuf</name>
    <name evidence="10" type="ORF">ACFQU8_05275</name>
</gene>
<dbReference type="InterPro" id="IPR004541">
    <property type="entry name" value="Transl_elong_EFTu/EF1A_bac/org"/>
</dbReference>
<feature type="binding site" evidence="8">
    <location>
        <begin position="137"/>
        <end position="140"/>
    </location>
    <ligand>
        <name>GTP</name>
        <dbReference type="ChEBI" id="CHEBI:37565"/>
    </ligand>
</feature>
<dbReference type="NCBIfam" id="TIGR00485">
    <property type="entry name" value="EF-Tu"/>
    <property type="match status" value="1"/>
</dbReference>
<keyword evidence="8" id="KW-0963">Cytoplasm</keyword>
<dbReference type="PROSITE" id="PS51722">
    <property type="entry name" value="G_TR_2"/>
    <property type="match status" value="1"/>
</dbReference>
<dbReference type="SUPFAM" id="SSF52540">
    <property type="entry name" value="P-loop containing nucleoside triphosphate hydrolases"/>
    <property type="match status" value="1"/>
</dbReference>
<dbReference type="Pfam" id="PF03143">
    <property type="entry name" value="GTP_EFTU_D3"/>
    <property type="match status" value="1"/>
</dbReference>
<dbReference type="Proteomes" id="UP001596620">
    <property type="component" value="Unassembled WGS sequence"/>
</dbReference>
<dbReference type="Gene3D" id="2.40.30.10">
    <property type="entry name" value="Translation factors"/>
    <property type="match status" value="2"/>
</dbReference>
<dbReference type="NCBIfam" id="NF009372">
    <property type="entry name" value="PRK12735.1"/>
    <property type="match status" value="1"/>
</dbReference>